<keyword evidence="1" id="KW-0812">Transmembrane</keyword>
<keyword evidence="1" id="KW-1133">Transmembrane helix</keyword>
<organism evidence="2">
    <name type="scientific">Picea glauca</name>
    <name type="common">White spruce</name>
    <name type="synonym">Pinus glauca</name>
    <dbReference type="NCBI Taxonomy" id="3330"/>
    <lineage>
        <taxon>Eukaryota</taxon>
        <taxon>Viridiplantae</taxon>
        <taxon>Streptophyta</taxon>
        <taxon>Embryophyta</taxon>
        <taxon>Tracheophyta</taxon>
        <taxon>Spermatophyta</taxon>
        <taxon>Pinopsida</taxon>
        <taxon>Pinidae</taxon>
        <taxon>Conifers I</taxon>
        <taxon>Pinales</taxon>
        <taxon>Pinaceae</taxon>
        <taxon>Picea</taxon>
    </lineage>
</organism>
<protein>
    <submittedName>
        <fullName evidence="2">Uncharacterized protein</fullName>
    </submittedName>
</protein>
<keyword evidence="2" id="KW-0496">Mitochondrion</keyword>
<geneLocation type="mitochondrion" evidence="2"/>
<keyword evidence="1" id="KW-0472">Membrane</keyword>
<dbReference type="AlphaFoldDB" id="A0A117NH16"/>
<reference evidence="2" key="1">
    <citation type="journal article" date="2015" name="Genome Biol. Evol.">
        <title>Organellar Genomes of White Spruce (Picea glauca): Assembly and Annotation.</title>
        <authorList>
            <person name="Jackman S.D."/>
            <person name="Warren R.L."/>
            <person name="Gibb E.A."/>
            <person name="Vandervalk B.P."/>
            <person name="Mohamadi H."/>
            <person name="Chu J."/>
            <person name="Raymond A."/>
            <person name="Pleasance S."/>
            <person name="Coope R."/>
            <person name="Wildung M.R."/>
            <person name="Ritland C.E."/>
            <person name="Bousquet J."/>
            <person name="Jones S.J."/>
            <person name="Bohlmann J."/>
            <person name="Birol I."/>
        </authorList>
    </citation>
    <scope>NUCLEOTIDE SEQUENCE [LARGE SCALE GENOMIC DNA]</scope>
    <source>
        <tissue evidence="2">Flushing bud</tissue>
    </source>
</reference>
<evidence type="ECO:0000313" key="2">
    <source>
        <dbReference type="EMBL" id="KUM47705.1"/>
    </source>
</evidence>
<proteinExistence type="predicted"/>
<feature type="transmembrane region" description="Helical" evidence="1">
    <location>
        <begin position="23"/>
        <end position="44"/>
    </location>
</feature>
<accession>A0A117NH16</accession>
<sequence length="66" mass="7730">MNAKEEGRIKKLNATVKILQRKAFALFGYVIVDHLTVFIVRWALQSRRGSSMKLFSSHPNKHWMPF</sequence>
<name>A0A117NH16_PICGL</name>
<gene>
    <name evidence="2" type="ORF">ABT39_MTgene5892</name>
</gene>
<comment type="caution">
    <text evidence="2">The sequence shown here is derived from an EMBL/GenBank/DDBJ whole genome shotgun (WGS) entry which is preliminary data.</text>
</comment>
<evidence type="ECO:0000256" key="1">
    <source>
        <dbReference type="SAM" id="Phobius"/>
    </source>
</evidence>
<dbReference type="EMBL" id="LKAM01000007">
    <property type="protein sequence ID" value="KUM47705.1"/>
    <property type="molecule type" value="Genomic_DNA"/>
</dbReference>